<dbReference type="CDD" id="cd22408">
    <property type="entry name" value="KH-I_Vigilin_rpt4"/>
    <property type="match status" value="1"/>
</dbReference>
<feature type="domain" description="K Homology" evidence="8">
    <location>
        <begin position="806"/>
        <end position="883"/>
    </location>
</feature>
<dbReference type="GO" id="GO:0003729">
    <property type="term" value="F:mRNA binding"/>
    <property type="evidence" value="ECO:0007669"/>
    <property type="project" value="TreeGrafter"/>
</dbReference>
<feature type="region of interest" description="Disordered" evidence="7">
    <location>
        <begin position="33"/>
        <end position="74"/>
    </location>
</feature>
<protein>
    <submittedName>
        <fullName evidence="9">18725_t:CDS:1</fullName>
    </submittedName>
</protein>
<feature type="domain" description="K Homology" evidence="8">
    <location>
        <begin position="1048"/>
        <end position="1132"/>
    </location>
</feature>
<dbReference type="PANTHER" id="PTHR10627:SF31">
    <property type="entry name" value="DODECA-SATELLITE-BINDING PROTEIN 1, ISOFORM A"/>
    <property type="match status" value="1"/>
</dbReference>
<dbReference type="CDD" id="cd02394">
    <property type="entry name" value="KH-I_Vigilin_rpt6"/>
    <property type="match status" value="1"/>
</dbReference>
<feature type="coiled-coil region" evidence="6">
    <location>
        <begin position="1189"/>
        <end position="1239"/>
    </location>
</feature>
<feature type="domain" description="K Homology" evidence="8">
    <location>
        <begin position="967"/>
        <end position="1044"/>
    </location>
</feature>
<feature type="domain" description="K Homology" evidence="8">
    <location>
        <begin position="888"/>
        <end position="963"/>
    </location>
</feature>
<dbReference type="EMBL" id="CAMKVN010000942">
    <property type="protein sequence ID" value="CAI2172453.1"/>
    <property type="molecule type" value="Genomic_DNA"/>
</dbReference>
<feature type="domain" description="K Homology" evidence="8">
    <location>
        <begin position="124"/>
        <end position="203"/>
    </location>
</feature>
<keyword evidence="6" id="KW-0175">Coiled coil</keyword>
<feature type="domain" description="K Homology" evidence="8">
    <location>
        <begin position="204"/>
        <end position="287"/>
    </location>
</feature>
<feature type="domain" description="K Homology" evidence="8">
    <location>
        <begin position="538"/>
        <end position="612"/>
    </location>
</feature>
<proteinExistence type="predicted"/>
<dbReference type="InterPro" id="IPR036612">
    <property type="entry name" value="KH_dom_type_1_sf"/>
</dbReference>
<name>A0A9W4WU69_9GLOM</name>
<evidence type="ECO:0000313" key="10">
    <source>
        <dbReference type="Proteomes" id="UP001153678"/>
    </source>
</evidence>
<dbReference type="Pfam" id="PF24668">
    <property type="entry name" value="KH_Vigilin"/>
    <property type="match status" value="1"/>
</dbReference>
<keyword evidence="10" id="KW-1185">Reference proteome</keyword>
<gene>
    <name evidence="9" type="ORF">FWILDA_LOCUS5586</name>
</gene>
<dbReference type="Pfam" id="PF00013">
    <property type="entry name" value="KH_1"/>
    <property type="match status" value="10"/>
</dbReference>
<dbReference type="GO" id="GO:0005737">
    <property type="term" value="C:cytoplasm"/>
    <property type="evidence" value="ECO:0007669"/>
    <property type="project" value="TreeGrafter"/>
</dbReference>
<sequence>MSNSECTECNTFVTQPAQQLLRVHEEHEEIHTLNEATTKTEHSSTTKNTDLTSASYDSNFPSLSASTNTSTKPSLWGIKSGAAAVRSGVALSLVGEHQNSATDEEATSMSTTHRQVNPSVKKPINVTELLELPASQQLQNQHLQKKEFGNKITTVDVVKRVKDKTNTNIEVSTGQKTGNTTFIIKGKHEDVKRAKRDLLDNLAVKIEKIIKVPISVRRNIIGTRGQTLQSITSKTRVRIQLPPRQENHIEERSELDYDDEEEMMDVKLEGDAKGISLAIEEIDAIVINNKTTKRHKITNIEHQYYPLISGAHNSRINQISHETGAKINVPPYFASTESTDEHSSRDAIVIFGEREAIKKASDKIEEIYEELKSNTTVVETSIPKCQHKFLIGQKGSNLQEILEKTGCSLELTPPSDPSEKVIIRGPQSQISAALQAVYDKTSSIHVKTLDISYLHKTDQPLEHAKKILKYLWNRNKLKKIESDTGIQIIVPKGPLEKAVVLEFVGKISKEVENAQTEVGKEVDNARKEVREIVEDLSPSCFAIASIEPHLHRHIIGRKGQNLQRVKDTYGVEIIVPDEKDDSPDILIVFEGKREEIPSNMKEKEAYINDVLEKAKAELVKAGQDASDFATQSLTIPVRFHRYIIGPKGSTLNGITGGIDAPVSVKFGSSRTGAAERSANAEGKRLVNVPISDDIVIIKGPTDEVDRVVNQINHVVENAKHVEIMKSYTEEFTFPAQFSAHVIGKGGAHVNRLKENLNVRIDIEGGAKGEEKKTNPSENVKVTITGVKNNVEEAKVKILDLIDKLQDATMIPLIVPAEYHRSLIGTKGRYVKRLEEKYGVQIRFPRINGECEEGTCVQNPDEVTIKGGKRGVHDAKIELLELLDYERDHDNSINFKIPAKYLPHIVGKGGSRISDIKTDTFTRIDLGQPEIPEDGSEQQVVNVVIHGTKSDICKAQEKILNIVKELEDQIIITMHIDPQHHKYLIGSGGSRIREIVSKASEMEEKSGHASIVKFPRYGDNSDEVILKGDKNLVEKVKIELERLVKEQSNLKVGMVQIPRTQYSILIGRNASQLRELQTRYNVEIQVPGSRSYHETPAAEILSDEIENSEEAVKIIGKAENIEAAKADILSRMKYTHTVNVPRKFHRAILTHVRKLRNEFNVIVDHGEVSPEKIDSQPKKLNGNVVSTKRIDDDNSQVKDEELECEIVENEVVDGDIPWNLKGEKSQVEKAELCIKELLEEAVNVTHTGYITVPQQYHRHIIGRNGATISRIRAESKCNIEVPKSQGDDIVIVTGSREGIEKARKLMNSVVERAGR</sequence>
<keyword evidence="3" id="KW-0677">Repeat</keyword>
<feature type="domain" description="K Homology" evidence="8">
    <location>
        <begin position="374"/>
        <end position="442"/>
    </location>
</feature>
<evidence type="ECO:0000256" key="4">
    <source>
        <dbReference type="ARBA" id="ARBA00022884"/>
    </source>
</evidence>
<dbReference type="InterPro" id="IPR004088">
    <property type="entry name" value="KH_dom_type_1"/>
</dbReference>
<dbReference type="Proteomes" id="UP001153678">
    <property type="component" value="Unassembled WGS sequence"/>
</dbReference>
<dbReference type="CDD" id="cd00105">
    <property type="entry name" value="KH-I"/>
    <property type="match status" value="1"/>
</dbReference>
<keyword evidence="2" id="KW-0963">Cytoplasm</keyword>
<feature type="domain" description="K Homology" evidence="8">
    <location>
        <begin position="1243"/>
        <end position="1310"/>
    </location>
</feature>
<accession>A0A9W4WU69</accession>
<dbReference type="Pfam" id="PF22952">
    <property type="entry name" value="KH_11"/>
    <property type="match status" value="1"/>
</dbReference>
<feature type="domain" description="K Homology" evidence="8">
    <location>
        <begin position="627"/>
        <end position="716"/>
    </location>
</feature>
<dbReference type="SMART" id="SM00322">
    <property type="entry name" value="KH"/>
    <property type="match status" value="12"/>
</dbReference>
<dbReference type="PROSITE" id="PS50084">
    <property type="entry name" value="KH_TYPE_1"/>
    <property type="match status" value="11"/>
</dbReference>
<dbReference type="Gene3D" id="3.30.1370.10">
    <property type="entry name" value="K Homology domain, type 1"/>
    <property type="match status" value="12"/>
</dbReference>
<dbReference type="InterPro" id="IPR054548">
    <property type="entry name" value="SCP160-like_KH"/>
</dbReference>
<dbReference type="InterPro" id="IPR004087">
    <property type="entry name" value="KH_dom"/>
</dbReference>
<evidence type="ECO:0000256" key="2">
    <source>
        <dbReference type="ARBA" id="ARBA00022490"/>
    </source>
</evidence>
<comment type="subcellular location">
    <subcellularLocation>
        <location evidence="1">Cytoplasm</location>
    </subcellularLocation>
</comment>
<dbReference type="SUPFAM" id="SSF54791">
    <property type="entry name" value="Eukaryotic type KH-domain (KH-domain type I)"/>
    <property type="match status" value="11"/>
</dbReference>
<evidence type="ECO:0000256" key="1">
    <source>
        <dbReference type="ARBA" id="ARBA00004496"/>
    </source>
</evidence>
<dbReference type="PANTHER" id="PTHR10627">
    <property type="entry name" value="SCP160"/>
    <property type="match status" value="1"/>
</dbReference>
<evidence type="ECO:0000256" key="3">
    <source>
        <dbReference type="ARBA" id="ARBA00022737"/>
    </source>
</evidence>
<evidence type="ECO:0000256" key="5">
    <source>
        <dbReference type="PROSITE-ProRule" id="PRU00117"/>
    </source>
</evidence>
<feature type="domain" description="K Homology" evidence="8">
    <location>
        <begin position="289"/>
        <end position="369"/>
    </location>
</feature>
<comment type="caution">
    <text evidence="9">The sequence shown here is derived from an EMBL/GenBank/DDBJ whole genome shotgun (WGS) entry which is preliminary data.</text>
</comment>
<evidence type="ECO:0000256" key="7">
    <source>
        <dbReference type="SAM" id="MobiDB-lite"/>
    </source>
</evidence>
<feature type="compositionally biased region" description="Basic and acidic residues" evidence="7">
    <location>
        <begin position="33"/>
        <end position="44"/>
    </location>
</feature>
<feature type="compositionally biased region" description="Polar residues" evidence="7">
    <location>
        <begin position="45"/>
        <end position="73"/>
    </location>
</feature>
<evidence type="ECO:0000256" key="6">
    <source>
        <dbReference type="SAM" id="Coils"/>
    </source>
</evidence>
<feature type="domain" description="K Homology" evidence="8">
    <location>
        <begin position="725"/>
        <end position="802"/>
    </location>
</feature>
<evidence type="ECO:0000259" key="8">
    <source>
        <dbReference type="SMART" id="SM00322"/>
    </source>
</evidence>
<reference evidence="9" key="1">
    <citation type="submission" date="2022-08" db="EMBL/GenBank/DDBJ databases">
        <authorList>
            <person name="Kallberg Y."/>
            <person name="Tangrot J."/>
            <person name="Rosling A."/>
        </authorList>
    </citation>
    <scope>NUCLEOTIDE SEQUENCE</scope>
    <source>
        <strain evidence="9">Wild A</strain>
    </source>
</reference>
<organism evidence="9 10">
    <name type="scientific">Funneliformis geosporum</name>
    <dbReference type="NCBI Taxonomy" id="1117311"/>
    <lineage>
        <taxon>Eukaryota</taxon>
        <taxon>Fungi</taxon>
        <taxon>Fungi incertae sedis</taxon>
        <taxon>Mucoromycota</taxon>
        <taxon>Glomeromycotina</taxon>
        <taxon>Glomeromycetes</taxon>
        <taxon>Glomerales</taxon>
        <taxon>Glomeraceae</taxon>
        <taxon>Funneliformis</taxon>
    </lineage>
</organism>
<dbReference type="OrthoDB" id="10027144at2759"/>
<keyword evidence="4 5" id="KW-0694">RNA-binding</keyword>
<dbReference type="InterPro" id="IPR057778">
    <property type="entry name" value="KH_Vigilin_N"/>
</dbReference>
<evidence type="ECO:0000313" key="9">
    <source>
        <dbReference type="EMBL" id="CAI2172453.1"/>
    </source>
</evidence>